<dbReference type="Proteomes" id="UP000305778">
    <property type="component" value="Unassembled WGS sequence"/>
</dbReference>
<organism evidence="1 2">
    <name type="scientific">Actinacidiphila oryziradicis</name>
    <dbReference type="NCBI Taxonomy" id="2571141"/>
    <lineage>
        <taxon>Bacteria</taxon>
        <taxon>Bacillati</taxon>
        <taxon>Actinomycetota</taxon>
        <taxon>Actinomycetes</taxon>
        <taxon>Kitasatosporales</taxon>
        <taxon>Streptomycetaceae</taxon>
        <taxon>Actinacidiphila</taxon>
    </lineage>
</organism>
<dbReference type="EMBL" id="SUMC01000056">
    <property type="protein sequence ID" value="TKA03158.1"/>
    <property type="molecule type" value="Genomic_DNA"/>
</dbReference>
<sequence length="165" mass="18140">MGRISDSDRARNEEAIRAAIDLLLRGELPPGGKCDLKTLALESGVTRTGFYPKKNRDGTTRPGPYQHLAEEFERRLTALQQAGEIVDPRAAQIERLKAQVAELKERVTKRDEVVAELTEFKTAAISQLAAQHDEITWLREQTAALGNVRRLPAARGGTAPHGSCS</sequence>
<proteinExistence type="predicted"/>
<evidence type="ECO:0000313" key="2">
    <source>
        <dbReference type="Proteomes" id="UP000305778"/>
    </source>
</evidence>
<evidence type="ECO:0000313" key="1">
    <source>
        <dbReference type="EMBL" id="TKA03158.1"/>
    </source>
</evidence>
<gene>
    <name evidence="1" type="ORF">FCI23_37000</name>
</gene>
<dbReference type="RefSeq" id="WP_136728557.1">
    <property type="nucleotide sequence ID" value="NZ_SUMC01000056.1"/>
</dbReference>
<keyword evidence="2" id="KW-1185">Reference proteome</keyword>
<dbReference type="OrthoDB" id="4550235at2"/>
<name>A0A4U0S4I8_9ACTN</name>
<reference evidence="1 2" key="1">
    <citation type="submission" date="2019-04" db="EMBL/GenBank/DDBJ databases">
        <title>Streptomyces oryziradicis sp. nov., a novel actinomycete isolated from rhizosphere soil of rice (Oryza sativa L.).</title>
        <authorList>
            <person name="Li C."/>
        </authorList>
    </citation>
    <scope>NUCLEOTIDE SEQUENCE [LARGE SCALE GENOMIC DNA]</scope>
    <source>
        <strain evidence="1 2">NEAU-C40</strain>
    </source>
</reference>
<protein>
    <submittedName>
        <fullName evidence="1">Uncharacterized protein</fullName>
    </submittedName>
</protein>
<dbReference type="AlphaFoldDB" id="A0A4U0S4I8"/>
<comment type="caution">
    <text evidence="1">The sequence shown here is derived from an EMBL/GenBank/DDBJ whole genome shotgun (WGS) entry which is preliminary data.</text>
</comment>
<accession>A0A4U0S4I8</accession>